<evidence type="ECO:0000256" key="2">
    <source>
        <dbReference type="SAM" id="MobiDB-lite"/>
    </source>
</evidence>
<dbReference type="PANTHER" id="PTHR19303:SF74">
    <property type="entry name" value="POGO TRANSPOSABLE ELEMENT WITH KRAB DOMAIN"/>
    <property type="match status" value="1"/>
</dbReference>
<accession>A0AAV1L2W9</accession>
<dbReference type="InterPro" id="IPR036397">
    <property type="entry name" value="RNaseH_sf"/>
</dbReference>
<sequence length="834" mass="95335">MVRTYQRKTDKPSWSRETLCQAIDAVRSGLSGYEAAKTYDIPRKTIMDHVTGRRGQKSSTQGRPPALSAEIEIELANCLHIMERHGFGLSRKEVIELVGEYVKKNNINTPFTNGIPGNDWFSNFMKRHRLSIKKPQAVEIARKKAADPFIIQEFYDIVEKVIKELGLENKPERIYNIDETSYCSDPQKTKVVGLKGYPSTRITSSAGKVNTTVLVASNAAGGKGPPFIIFKGKHVWSGWTSEEAYPGTLYSATSNGWIESEVFAEFMAKSFIPMVKDEKEPTLLIYDGHSTHVQLAVVKMAKQNNITIIKLPPHTSHLLQPLDLCVFKPYKDAWDQEMVKWQRTHKGEKLPKDQFSAIVGRVWKNLNSNVIKKGFEKSGIYPFNRKAVTEYKLDPEALKRWKKHHETLSKKQTLARSSPLTLTKLCLNKINSCIKLNSNPVTILPKIVSSKSSEKISFEDLLIQSTKQSQTANVKKKIVKISASAEVITHQDVIERLKQKEDDKAKKEQEKDEKRKQREQRDQKKKIIISKQNEKIDKVKVKKIDEKSKNIRLTKNKQSHVTDPPSSEVTLSEIISPNSDLNVRDPIHFLQDDSSILNCHASTSKLPPPLTSKTKIAILEDRYLKVDEKLTKDIFTGHKMKRPADFTLQGTDEIHTSKQIKYEKQNNPIKIKTKKKQNKIKIEEDLEEDSDFTIHDSDGSDMDLESYCNIYLTEYKSDDEENVYTDFGLTDIEYYENTSNKLKKGDWVLVKFLSKKSVKHYVGQIININDDIPVIKYVRKTQTKQRGLLFVYPNVDDICELKHVADIVSVLPKPTITRRGQISFSINIGKFNLQ</sequence>
<dbReference type="Pfam" id="PF05225">
    <property type="entry name" value="HTH_psq"/>
    <property type="match status" value="1"/>
</dbReference>
<dbReference type="SUPFAM" id="SSF46689">
    <property type="entry name" value="Homeodomain-like"/>
    <property type="match status" value="1"/>
</dbReference>
<feature type="domain" description="DDE-1" evidence="3">
    <location>
        <begin position="211"/>
        <end position="375"/>
    </location>
</feature>
<organism evidence="5 6">
    <name type="scientific">Parnassius mnemosyne</name>
    <name type="common">clouded apollo</name>
    <dbReference type="NCBI Taxonomy" id="213953"/>
    <lineage>
        <taxon>Eukaryota</taxon>
        <taxon>Metazoa</taxon>
        <taxon>Ecdysozoa</taxon>
        <taxon>Arthropoda</taxon>
        <taxon>Hexapoda</taxon>
        <taxon>Insecta</taxon>
        <taxon>Pterygota</taxon>
        <taxon>Neoptera</taxon>
        <taxon>Endopterygota</taxon>
        <taxon>Lepidoptera</taxon>
        <taxon>Glossata</taxon>
        <taxon>Ditrysia</taxon>
        <taxon>Papilionoidea</taxon>
        <taxon>Papilionidae</taxon>
        <taxon>Parnassiinae</taxon>
        <taxon>Parnassini</taxon>
        <taxon>Parnassius</taxon>
        <taxon>Driopa</taxon>
    </lineage>
</organism>
<evidence type="ECO:0008006" key="7">
    <source>
        <dbReference type="Google" id="ProtNLM"/>
    </source>
</evidence>
<evidence type="ECO:0000259" key="4">
    <source>
        <dbReference type="Pfam" id="PF05225"/>
    </source>
</evidence>
<dbReference type="InterPro" id="IPR004875">
    <property type="entry name" value="DDE_SF_endonuclease_dom"/>
</dbReference>
<dbReference type="GO" id="GO:0003677">
    <property type="term" value="F:DNA binding"/>
    <property type="evidence" value="ECO:0007669"/>
    <property type="project" value="InterPro"/>
</dbReference>
<dbReference type="Pfam" id="PF03184">
    <property type="entry name" value="DDE_1"/>
    <property type="match status" value="1"/>
</dbReference>
<protein>
    <recommendedName>
        <fullName evidence="7">Transposase</fullName>
    </recommendedName>
</protein>
<name>A0AAV1L2W9_9NEOP</name>
<dbReference type="AlphaFoldDB" id="A0AAV1L2W9"/>
<dbReference type="Gene3D" id="1.10.10.60">
    <property type="entry name" value="Homeodomain-like"/>
    <property type="match status" value="1"/>
</dbReference>
<proteinExistence type="predicted"/>
<evidence type="ECO:0000259" key="3">
    <source>
        <dbReference type="Pfam" id="PF03184"/>
    </source>
</evidence>
<gene>
    <name evidence="5" type="ORF">PARMNEM_LOCUS9022</name>
</gene>
<dbReference type="InterPro" id="IPR007889">
    <property type="entry name" value="HTH_Psq"/>
</dbReference>
<feature type="region of interest" description="Disordered" evidence="2">
    <location>
        <begin position="499"/>
        <end position="529"/>
    </location>
</feature>
<dbReference type="PANTHER" id="PTHR19303">
    <property type="entry name" value="TRANSPOSON"/>
    <property type="match status" value="1"/>
</dbReference>
<dbReference type="InterPro" id="IPR009057">
    <property type="entry name" value="Homeodomain-like_sf"/>
</dbReference>
<reference evidence="5 6" key="1">
    <citation type="submission" date="2023-11" db="EMBL/GenBank/DDBJ databases">
        <authorList>
            <person name="Hedman E."/>
            <person name="Englund M."/>
            <person name="Stromberg M."/>
            <person name="Nyberg Akerstrom W."/>
            <person name="Nylinder S."/>
            <person name="Jareborg N."/>
            <person name="Kallberg Y."/>
            <person name="Kronander E."/>
        </authorList>
    </citation>
    <scope>NUCLEOTIDE SEQUENCE [LARGE SCALE GENOMIC DNA]</scope>
</reference>
<dbReference type="GO" id="GO:0005634">
    <property type="term" value="C:nucleus"/>
    <property type="evidence" value="ECO:0007669"/>
    <property type="project" value="UniProtKB-SubCell"/>
</dbReference>
<dbReference type="Gene3D" id="3.30.420.10">
    <property type="entry name" value="Ribonuclease H-like superfamily/Ribonuclease H"/>
    <property type="match status" value="1"/>
</dbReference>
<keyword evidence="6" id="KW-1185">Reference proteome</keyword>
<feature type="domain" description="HTH psq-type" evidence="4">
    <location>
        <begin position="16"/>
        <end position="53"/>
    </location>
</feature>
<dbReference type="InterPro" id="IPR050863">
    <property type="entry name" value="CenT-Element_Derived"/>
</dbReference>
<dbReference type="EMBL" id="CAVLGL010000082">
    <property type="protein sequence ID" value="CAK1588377.1"/>
    <property type="molecule type" value="Genomic_DNA"/>
</dbReference>
<evidence type="ECO:0000313" key="6">
    <source>
        <dbReference type="Proteomes" id="UP001314205"/>
    </source>
</evidence>
<comment type="subcellular location">
    <subcellularLocation>
        <location evidence="1">Nucleus</location>
    </subcellularLocation>
</comment>
<evidence type="ECO:0000256" key="1">
    <source>
        <dbReference type="ARBA" id="ARBA00004123"/>
    </source>
</evidence>
<feature type="compositionally biased region" description="Basic and acidic residues" evidence="2">
    <location>
        <begin position="499"/>
        <end position="522"/>
    </location>
</feature>
<dbReference type="Proteomes" id="UP001314205">
    <property type="component" value="Unassembled WGS sequence"/>
</dbReference>
<comment type="caution">
    <text evidence="5">The sequence shown here is derived from an EMBL/GenBank/DDBJ whole genome shotgun (WGS) entry which is preliminary data.</text>
</comment>
<evidence type="ECO:0000313" key="5">
    <source>
        <dbReference type="EMBL" id="CAK1588377.1"/>
    </source>
</evidence>